<dbReference type="GO" id="GO:0005789">
    <property type="term" value="C:endoplasmic reticulum membrane"/>
    <property type="evidence" value="ECO:0007669"/>
    <property type="project" value="UniProtKB-SubCell"/>
</dbReference>
<dbReference type="OrthoDB" id="1470350at2759"/>
<keyword evidence="9" id="KW-0492">Microsome</keyword>
<evidence type="ECO:0000256" key="12">
    <source>
        <dbReference type="ARBA" id="ARBA00023033"/>
    </source>
</evidence>
<proteinExistence type="evidence at transcript level"/>
<evidence type="ECO:0000256" key="10">
    <source>
        <dbReference type="ARBA" id="ARBA00023002"/>
    </source>
</evidence>
<evidence type="ECO:0000313" key="17">
    <source>
        <dbReference type="EMBL" id="ARN17936.1"/>
    </source>
</evidence>
<dbReference type="EMBL" id="KX609529">
    <property type="protein sequence ID" value="ARN17936.1"/>
    <property type="molecule type" value="mRNA"/>
</dbReference>
<organism evidence="17">
    <name type="scientific">Cephus cinctus</name>
    <name type="common">Wheat stem sawfly</name>
    <dbReference type="NCBI Taxonomy" id="211228"/>
    <lineage>
        <taxon>Eukaryota</taxon>
        <taxon>Metazoa</taxon>
        <taxon>Ecdysozoa</taxon>
        <taxon>Arthropoda</taxon>
        <taxon>Hexapoda</taxon>
        <taxon>Insecta</taxon>
        <taxon>Pterygota</taxon>
        <taxon>Neoptera</taxon>
        <taxon>Endopterygota</taxon>
        <taxon>Hymenoptera</taxon>
        <taxon>Cephoidea</taxon>
        <taxon>Cephidae</taxon>
        <taxon>Cephus</taxon>
    </lineage>
</organism>
<evidence type="ECO:0000256" key="7">
    <source>
        <dbReference type="ARBA" id="ARBA00022723"/>
    </source>
</evidence>
<name>A0A1W6L1R4_CEPCN</name>
<sequence length="517" mass="59541">MSWSYTRRLIYGSLITPWKYFDFHMISVTLIILIGVWLAKVILEWRNRRIRLIEFSKKLPGPPTLPLIGNALAFACSSTETLNVVTSLCNYGPIFRVWMGPKLFVAITDPRDYEVILTSPKASHKGAFYRFMKPFIGEGLVSGSGPTHRTHRKIIMPMLNVRVLEVFIQYFNEHSKYCANQLEEMVDTGEFDILPFTAHCAADITLETVMGIPGTVQRGGYKQLMHWAERMYEVIHTRIMKVWLHPEWIYSWTEYRAQEKIGQNVIQGFTESAIERKKKEHYALERGALISNRPRTMILEQLITYVENTHVMNDEELRDEIYTVFTAAQDTTGLVSAFALLLLGMHSDTQDKVRAELKDVVGTKDITMEMIPELKYLEMVIKETLRLFPIAPMFVRELTGDVELESCTLPKGCSVAMVPFVTHRSPKYWMEPEKFIPERFLPENSQNRHHYSFVPFSAGTRSCIGQKYAIMSMKIIIGTIVRKYQITAKGSMETIRLKTDISVRSVDGYKVSITRTT</sequence>
<keyword evidence="6 14" id="KW-0349">Heme</keyword>
<dbReference type="PRINTS" id="PR00463">
    <property type="entry name" value="EP450I"/>
</dbReference>
<protein>
    <submittedName>
        <fullName evidence="19">Cytochrome P450 4C1 isoform X1</fullName>
    </submittedName>
    <submittedName>
        <fullName evidence="17">Cytochrome P450-13</fullName>
    </submittedName>
</protein>
<evidence type="ECO:0000256" key="6">
    <source>
        <dbReference type="ARBA" id="ARBA00022617"/>
    </source>
</evidence>
<evidence type="ECO:0000256" key="11">
    <source>
        <dbReference type="ARBA" id="ARBA00023004"/>
    </source>
</evidence>
<evidence type="ECO:0000256" key="15">
    <source>
        <dbReference type="RuleBase" id="RU000461"/>
    </source>
</evidence>
<dbReference type="InterPro" id="IPR036396">
    <property type="entry name" value="Cyt_P450_sf"/>
</dbReference>
<dbReference type="InterPro" id="IPR002401">
    <property type="entry name" value="Cyt_P450_E_grp-I"/>
</dbReference>
<evidence type="ECO:0000256" key="8">
    <source>
        <dbReference type="ARBA" id="ARBA00022824"/>
    </source>
</evidence>
<dbReference type="PRINTS" id="PR00385">
    <property type="entry name" value="P450"/>
</dbReference>
<dbReference type="PROSITE" id="PS00086">
    <property type="entry name" value="CYTOCHROME_P450"/>
    <property type="match status" value="1"/>
</dbReference>
<evidence type="ECO:0000256" key="4">
    <source>
        <dbReference type="ARBA" id="ARBA00004406"/>
    </source>
</evidence>
<evidence type="ECO:0000256" key="5">
    <source>
        <dbReference type="ARBA" id="ARBA00010617"/>
    </source>
</evidence>
<evidence type="ECO:0000256" key="1">
    <source>
        <dbReference type="ARBA" id="ARBA00001971"/>
    </source>
</evidence>
<keyword evidence="13 16" id="KW-0472">Membrane</keyword>
<reference evidence="19" key="2">
    <citation type="submission" date="2025-04" db="UniProtKB">
        <authorList>
            <consortium name="RefSeq"/>
        </authorList>
    </citation>
    <scope>IDENTIFICATION</scope>
</reference>
<evidence type="ECO:0000256" key="9">
    <source>
        <dbReference type="ARBA" id="ARBA00022848"/>
    </source>
</evidence>
<accession>A0A1W6L1R4</accession>
<dbReference type="AlphaFoldDB" id="A0A1W6L1R4"/>
<dbReference type="PANTHER" id="PTHR24291">
    <property type="entry name" value="CYTOCHROME P450 FAMILY 4"/>
    <property type="match status" value="1"/>
</dbReference>
<gene>
    <name evidence="17" type="primary">P450-13</name>
    <name evidence="19" type="synonym">LOC107274457</name>
</gene>
<evidence type="ECO:0000256" key="14">
    <source>
        <dbReference type="PIRSR" id="PIRSR602401-1"/>
    </source>
</evidence>
<evidence type="ECO:0000313" key="18">
    <source>
        <dbReference type="Proteomes" id="UP000694920"/>
    </source>
</evidence>
<feature type="transmembrane region" description="Helical" evidence="16">
    <location>
        <begin position="20"/>
        <end position="43"/>
    </location>
</feature>
<dbReference type="KEGG" id="ccin:107274457"/>
<dbReference type="Gene3D" id="1.10.630.10">
    <property type="entry name" value="Cytochrome P450"/>
    <property type="match status" value="1"/>
</dbReference>
<dbReference type="InterPro" id="IPR017972">
    <property type="entry name" value="Cyt_P450_CS"/>
</dbReference>
<dbReference type="SUPFAM" id="SSF48264">
    <property type="entry name" value="Cytochrome P450"/>
    <property type="match status" value="1"/>
</dbReference>
<keyword evidence="10 15" id="KW-0560">Oxidoreductase</keyword>
<keyword evidence="16" id="KW-0812">Transmembrane</keyword>
<keyword evidence="16" id="KW-1133">Transmembrane helix</keyword>
<feature type="binding site" description="axial binding residue" evidence="14">
    <location>
        <position position="463"/>
    </location>
    <ligand>
        <name>heme</name>
        <dbReference type="ChEBI" id="CHEBI:30413"/>
    </ligand>
    <ligandPart>
        <name>Fe</name>
        <dbReference type="ChEBI" id="CHEBI:18248"/>
    </ligandPart>
</feature>
<dbReference type="InterPro" id="IPR050196">
    <property type="entry name" value="Cytochrome_P450_Monoox"/>
</dbReference>
<evidence type="ECO:0000256" key="3">
    <source>
        <dbReference type="ARBA" id="ARBA00004174"/>
    </source>
</evidence>
<evidence type="ECO:0000256" key="16">
    <source>
        <dbReference type="SAM" id="Phobius"/>
    </source>
</evidence>
<dbReference type="GO" id="GO:0020037">
    <property type="term" value="F:heme binding"/>
    <property type="evidence" value="ECO:0007669"/>
    <property type="project" value="InterPro"/>
</dbReference>
<dbReference type="CDD" id="cd20628">
    <property type="entry name" value="CYP4"/>
    <property type="match status" value="1"/>
</dbReference>
<keyword evidence="8" id="KW-0256">Endoplasmic reticulum</keyword>
<dbReference type="PANTHER" id="PTHR24291:SF189">
    <property type="entry name" value="CYTOCHROME P450 4C3-RELATED"/>
    <property type="match status" value="1"/>
</dbReference>
<dbReference type="GO" id="GO:0016705">
    <property type="term" value="F:oxidoreductase activity, acting on paired donors, with incorporation or reduction of molecular oxygen"/>
    <property type="evidence" value="ECO:0007669"/>
    <property type="project" value="InterPro"/>
</dbReference>
<keyword evidence="12 15" id="KW-0503">Monooxygenase</keyword>
<keyword evidence="11 14" id="KW-0408">Iron</keyword>
<dbReference type="Proteomes" id="UP000694920">
    <property type="component" value="Unplaced"/>
</dbReference>
<dbReference type="Pfam" id="PF00067">
    <property type="entry name" value="p450"/>
    <property type="match status" value="1"/>
</dbReference>
<dbReference type="RefSeq" id="XP_015609094.1">
    <property type="nucleotide sequence ID" value="XM_015753608.2"/>
</dbReference>
<evidence type="ECO:0000313" key="19">
    <source>
        <dbReference type="RefSeq" id="XP_015609094.1"/>
    </source>
</evidence>
<comment type="cofactor">
    <cofactor evidence="1 14">
        <name>heme</name>
        <dbReference type="ChEBI" id="CHEBI:30413"/>
    </cofactor>
</comment>
<dbReference type="InterPro" id="IPR001128">
    <property type="entry name" value="Cyt_P450"/>
</dbReference>
<evidence type="ECO:0000256" key="13">
    <source>
        <dbReference type="ARBA" id="ARBA00023136"/>
    </source>
</evidence>
<keyword evidence="18" id="KW-1185">Reference proteome</keyword>
<keyword evidence="7 14" id="KW-0479">Metal-binding</keyword>
<reference evidence="17" key="1">
    <citation type="submission" date="2016-07" db="EMBL/GenBank/DDBJ databases">
        <title>Olfactory-related genes from the wheat stem sawfly, an agronomic pest and primitive hymenopteran.</title>
        <authorList>
            <person name="Gress J.C."/>
            <person name="Carey C.C."/>
            <person name="Dykgreve T.A."/>
            <person name="Walden K.O."/>
            <person name="Robertson H.M."/>
            <person name="Mazurie A."/>
            <person name="Wanner K.W."/>
        </authorList>
    </citation>
    <scope>NUCLEOTIDE SEQUENCE</scope>
</reference>
<dbReference type="GO" id="GO:0005506">
    <property type="term" value="F:iron ion binding"/>
    <property type="evidence" value="ECO:0007669"/>
    <property type="project" value="InterPro"/>
</dbReference>
<evidence type="ECO:0000256" key="2">
    <source>
        <dbReference type="ARBA" id="ARBA00003690"/>
    </source>
</evidence>
<comment type="subcellular location">
    <subcellularLocation>
        <location evidence="4">Endoplasmic reticulum membrane</location>
        <topology evidence="4">Peripheral membrane protein</topology>
    </subcellularLocation>
    <subcellularLocation>
        <location evidence="3">Microsome membrane</location>
        <topology evidence="3">Peripheral membrane protein</topology>
    </subcellularLocation>
</comment>
<comment type="similarity">
    <text evidence="5 15">Belongs to the cytochrome P450 family.</text>
</comment>
<dbReference type="GeneID" id="107274457"/>
<dbReference type="GO" id="GO:0004497">
    <property type="term" value="F:monooxygenase activity"/>
    <property type="evidence" value="ECO:0007669"/>
    <property type="project" value="UniProtKB-KW"/>
</dbReference>
<comment type="function">
    <text evidence="2">May be involved in the metabolism of insect hormones and in the breakdown of synthetic insecticides.</text>
</comment>